<dbReference type="PRINTS" id="PR00035">
    <property type="entry name" value="HTHGNTR"/>
</dbReference>
<dbReference type="Gene3D" id="1.20.120.530">
    <property type="entry name" value="GntR ligand-binding domain-like"/>
    <property type="match status" value="1"/>
</dbReference>
<proteinExistence type="predicted"/>
<name>A0ABX1SKS3_9PSEU</name>
<protein>
    <submittedName>
        <fullName evidence="5">GntR family transcriptional regulator</fullName>
    </submittedName>
</protein>
<sequence length="218" mass="24230">MAKLSGMTAVERPKTLSRIAYLRIQQAIRDGDISHGNLYSENELAEKLGMSRTPVREAVIALVREGLVEVASQRGFRLRQLSPAQRAEVFDLRTLLESYVAQRLATEATDDDVRRLREIIDRQEQLADPAQASAFLAVDEEFHLLMPRLLGLDRTHDTLVTLRGTMWLIGFEALALPRRIPAVIAEHRAIVDAIAAHDPEAAARAARAHIENTAAAAR</sequence>
<evidence type="ECO:0000313" key="6">
    <source>
        <dbReference type="Proteomes" id="UP000820669"/>
    </source>
</evidence>
<dbReference type="SUPFAM" id="SSF48008">
    <property type="entry name" value="GntR ligand-binding domain-like"/>
    <property type="match status" value="1"/>
</dbReference>
<evidence type="ECO:0000313" key="5">
    <source>
        <dbReference type="EMBL" id="NMI01448.1"/>
    </source>
</evidence>
<dbReference type="InterPro" id="IPR008920">
    <property type="entry name" value="TF_FadR/GntR_C"/>
</dbReference>
<gene>
    <name evidence="5" type="ORF">HF526_29755</name>
</gene>
<dbReference type="EMBL" id="JAAXLA010000085">
    <property type="protein sequence ID" value="NMI01448.1"/>
    <property type="molecule type" value="Genomic_DNA"/>
</dbReference>
<dbReference type="Proteomes" id="UP000820669">
    <property type="component" value="Unassembled WGS sequence"/>
</dbReference>
<keyword evidence="3" id="KW-0804">Transcription</keyword>
<keyword evidence="2" id="KW-0238">DNA-binding</keyword>
<dbReference type="Pfam" id="PF07729">
    <property type="entry name" value="FCD"/>
    <property type="match status" value="1"/>
</dbReference>
<dbReference type="SMART" id="SM00895">
    <property type="entry name" value="FCD"/>
    <property type="match status" value="1"/>
</dbReference>
<keyword evidence="1" id="KW-0805">Transcription regulation</keyword>
<accession>A0ABX1SKS3</accession>
<keyword evidence="6" id="KW-1185">Reference proteome</keyword>
<dbReference type="PANTHER" id="PTHR43537:SF5">
    <property type="entry name" value="UXU OPERON TRANSCRIPTIONAL REGULATOR"/>
    <property type="match status" value="1"/>
</dbReference>
<dbReference type="InterPro" id="IPR000524">
    <property type="entry name" value="Tscrpt_reg_HTH_GntR"/>
</dbReference>
<dbReference type="InterPro" id="IPR036388">
    <property type="entry name" value="WH-like_DNA-bd_sf"/>
</dbReference>
<comment type="caution">
    <text evidence="5">The sequence shown here is derived from an EMBL/GenBank/DDBJ whole genome shotgun (WGS) entry which is preliminary data.</text>
</comment>
<evidence type="ECO:0000256" key="1">
    <source>
        <dbReference type="ARBA" id="ARBA00023015"/>
    </source>
</evidence>
<dbReference type="CDD" id="cd07377">
    <property type="entry name" value="WHTH_GntR"/>
    <property type="match status" value="1"/>
</dbReference>
<evidence type="ECO:0000256" key="3">
    <source>
        <dbReference type="ARBA" id="ARBA00023163"/>
    </source>
</evidence>
<dbReference type="Gene3D" id="1.10.10.10">
    <property type="entry name" value="Winged helix-like DNA-binding domain superfamily/Winged helix DNA-binding domain"/>
    <property type="match status" value="1"/>
</dbReference>
<organism evidence="5 6">
    <name type="scientific">Pseudonocardia acidicola</name>
    <dbReference type="NCBI Taxonomy" id="2724939"/>
    <lineage>
        <taxon>Bacteria</taxon>
        <taxon>Bacillati</taxon>
        <taxon>Actinomycetota</taxon>
        <taxon>Actinomycetes</taxon>
        <taxon>Pseudonocardiales</taxon>
        <taxon>Pseudonocardiaceae</taxon>
        <taxon>Pseudonocardia</taxon>
    </lineage>
</organism>
<dbReference type="Pfam" id="PF00392">
    <property type="entry name" value="GntR"/>
    <property type="match status" value="1"/>
</dbReference>
<dbReference type="SUPFAM" id="SSF46785">
    <property type="entry name" value="Winged helix' DNA-binding domain"/>
    <property type="match status" value="1"/>
</dbReference>
<reference evidence="5 6" key="1">
    <citation type="submission" date="2020-04" db="EMBL/GenBank/DDBJ databases">
        <authorList>
            <person name="Klaysubun C."/>
            <person name="Duangmal K."/>
            <person name="Lipun K."/>
        </authorList>
    </citation>
    <scope>NUCLEOTIDE SEQUENCE [LARGE SCALE GENOMIC DNA]</scope>
    <source>
        <strain evidence="5 6">K10HN5</strain>
    </source>
</reference>
<dbReference type="InterPro" id="IPR036390">
    <property type="entry name" value="WH_DNA-bd_sf"/>
</dbReference>
<evidence type="ECO:0000259" key="4">
    <source>
        <dbReference type="PROSITE" id="PS50949"/>
    </source>
</evidence>
<feature type="domain" description="HTH gntR-type" evidence="4">
    <location>
        <begin position="14"/>
        <end position="81"/>
    </location>
</feature>
<dbReference type="InterPro" id="IPR011711">
    <property type="entry name" value="GntR_C"/>
</dbReference>
<dbReference type="PROSITE" id="PS50949">
    <property type="entry name" value="HTH_GNTR"/>
    <property type="match status" value="1"/>
</dbReference>
<evidence type="ECO:0000256" key="2">
    <source>
        <dbReference type="ARBA" id="ARBA00023125"/>
    </source>
</evidence>
<dbReference type="PANTHER" id="PTHR43537">
    <property type="entry name" value="TRANSCRIPTIONAL REGULATOR, GNTR FAMILY"/>
    <property type="match status" value="1"/>
</dbReference>
<dbReference type="SMART" id="SM00345">
    <property type="entry name" value="HTH_GNTR"/>
    <property type="match status" value="1"/>
</dbReference>